<sequence length="421" mass="46643">MARTPARVYVDLFARIQFSTDLVRVAGNRKALELFLECYELCLGLVVVPHPSLGREWLPCAEMYLFLGRFAKARSCAQRVGASQDTERVKRILVLSRQHERACETVRRALDVAHPPMDDGMHALIEAMDSVLSTSPASPEALYLKTAVLVATKAYESLVVFLAWLPFPLVASDTNLLVANARAQSHVGSLDAAIAVLQKMPPGRHSPTSRLYLDQLQRMQSLRAQGVALVKGGHYAAAIDILTTCLGLETENALYQASVLYERSGAFLGVPGKEMDAIRDAESCLRLQPNHALSHVRLRSARVQLETAKLQHLVYKEQRAADKANKRPSYASVFFRTSAPSNLAPRDQLRYLKSQASTREPTSGPKATPWLATTPLVDYYTTLGISPAASMDEVKKAYHRCALRLHPGDGYEKYLAVQIWM</sequence>
<organism evidence="2 3">
    <name type="scientific">Saprolegnia parasitica (strain CBS 223.65)</name>
    <dbReference type="NCBI Taxonomy" id="695850"/>
    <lineage>
        <taxon>Eukaryota</taxon>
        <taxon>Sar</taxon>
        <taxon>Stramenopiles</taxon>
        <taxon>Oomycota</taxon>
        <taxon>Saprolegniomycetes</taxon>
        <taxon>Saprolegniales</taxon>
        <taxon>Saprolegniaceae</taxon>
        <taxon>Saprolegnia</taxon>
    </lineage>
</organism>
<dbReference type="EMBL" id="KK583191">
    <property type="protein sequence ID" value="KDO34152.1"/>
    <property type="molecule type" value="Genomic_DNA"/>
</dbReference>
<dbReference type="PROSITE" id="PS50076">
    <property type="entry name" value="DNAJ_2"/>
    <property type="match status" value="1"/>
</dbReference>
<proteinExistence type="predicted"/>
<gene>
    <name evidence="2" type="ORF">SPRG_19007</name>
</gene>
<dbReference type="Gene3D" id="1.10.287.110">
    <property type="entry name" value="DnaJ domain"/>
    <property type="match status" value="1"/>
</dbReference>
<dbReference type="InterPro" id="IPR036869">
    <property type="entry name" value="J_dom_sf"/>
</dbReference>
<dbReference type="SUPFAM" id="SSF46565">
    <property type="entry name" value="Chaperone J-domain"/>
    <property type="match status" value="1"/>
</dbReference>
<keyword evidence="3" id="KW-1185">Reference proteome</keyword>
<name>A0A067D583_SAPPC</name>
<accession>A0A067D583</accession>
<reference evidence="2 3" key="1">
    <citation type="journal article" date="2013" name="PLoS Genet.">
        <title>Distinctive expansion of potential virulence genes in the genome of the oomycete fish pathogen Saprolegnia parasitica.</title>
        <authorList>
            <person name="Jiang R.H."/>
            <person name="de Bruijn I."/>
            <person name="Haas B.J."/>
            <person name="Belmonte R."/>
            <person name="Lobach L."/>
            <person name="Christie J."/>
            <person name="van den Ackerveken G."/>
            <person name="Bottin A."/>
            <person name="Bulone V."/>
            <person name="Diaz-Moreno S.M."/>
            <person name="Dumas B."/>
            <person name="Fan L."/>
            <person name="Gaulin E."/>
            <person name="Govers F."/>
            <person name="Grenville-Briggs L.J."/>
            <person name="Horner N.R."/>
            <person name="Levin J.Z."/>
            <person name="Mammella M."/>
            <person name="Meijer H.J."/>
            <person name="Morris P."/>
            <person name="Nusbaum C."/>
            <person name="Oome S."/>
            <person name="Phillips A.J."/>
            <person name="van Rooyen D."/>
            <person name="Rzeszutek E."/>
            <person name="Saraiva M."/>
            <person name="Secombes C.J."/>
            <person name="Seidl M.F."/>
            <person name="Snel B."/>
            <person name="Stassen J.H."/>
            <person name="Sykes S."/>
            <person name="Tripathy S."/>
            <person name="van den Berg H."/>
            <person name="Vega-Arreguin J.C."/>
            <person name="Wawra S."/>
            <person name="Young S.K."/>
            <person name="Zeng Q."/>
            <person name="Dieguez-Uribeondo J."/>
            <person name="Russ C."/>
            <person name="Tyler B.M."/>
            <person name="van West P."/>
        </authorList>
    </citation>
    <scope>NUCLEOTIDE SEQUENCE [LARGE SCALE GENOMIC DNA]</scope>
    <source>
        <strain evidence="2 3">CBS 223.65</strain>
    </source>
</reference>
<dbReference type="PANTHER" id="PTHR44200:SF1">
    <property type="entry name" value="DNAJ HOMOLOG SUBFAMILY C MEMBER 7"/>
    <property type="match status" value="1"/>
</dbReference>
<dbReference type="Pfam" id="PF00226">
    <property type="entry name" value="DnaJ"/>
    <property type="match status" value="1"/>
</dbReference>
<evidence type="ECO:0000313" key="3">
    <source>
        <dbReference type="Proteomes" id="UP000030745"/>
    </source>
</evidence>
<dbReference type="OMA" id="LECYELC"/>
<dbReference type="VEuPathDB" id="FungiDB:SPRG_19007"/>
<dbReference type="KEGG" id="spar:SPRG_19007"/>
<dbReference type="InterPro" id="IPR052758">
    <property type="entry name" value="SRC_co-chaperone"/>
</dbReference>
<dbReference type="OrthoDB" id="442087at2759"/>
<dbReference type="InterPro" id="IPR001623">
    <property type="entry name" value="DnaJ_domain"/>
</dbReference>
<dbReference type="RefSeq" id="XP_012195206.1">
    <property type="nucleotide sequence ID" value="XM_012339816.1"/>
</dbReference>
<feature type="domain" description="J" evidence="1">
    <location>
        <begin position="378"/>
        <end position="421"/>
    </location>
</feature>
<protein>
    <recommendedName>
        <fullName evidence="1">J domain-containing protein</fullName>
    </recommendedName>
</protein>
<dbReference type="GeneID" id="24140455"/>
<dbReference type="Proteomes" id="UP000030745">
    <property type="component" value="Unassembled WGS sequence"/>
</dbReference>
<dbReference type="SUPFAM" id="SSF48452">
    <property type="entry name" value="TPR-like"/>
    <property type="match status" value="1"/>
</dbReference>
<dbReference type="Gene3D" id="1.25.40.10">
    <property type="entry name" value="Tetratricopeptide repeat domain"/>
    <property type="match status" value="1"/>
</dbReference>
<dbReference type="AlphaFoldDB" id="A0A067D583"/>
<dbReference type="PANTHER" id="PTHR44200">
    <property type="entry name" value="DNAJ HOMOLOG SUBFAMILY C MEMBER 7"/>
    <property type="match status" value="1"/>
</dbReference>
<evidence type="ECO:0000313" key="2">
    <source>
        <dbReference type="EMBL" id="KDO34152.1"/>
    </source>
</evidence>
<dbReference type="InterPro" id="IPR011990">
    <property type="entry name" value="TPR-like_helical_dom_sf"/>
</dbReference>
<dbReference type="CDD" id="cd06257">
    <property type="entry name" value="DnaJ"/>
    <property type="match status" value="1"/>
</dbReference>
<evidence type="ECO:0000259" key="1">
    <source>
        <dbReference type="PROSITE" id="PS50076"/>
    </source>
</evidence>